<keyword evidence="7 8" id="KW-0472">Membrane</keyword>
<evidence type="ECO:0000256" key="7">
    <source>
        <dbReference type="ARBA" id="ARBA00023136"/>
    </source>
</evidence>
<feature type="transmembrane region" description="Helical" evidence="8">
    <location>
        <begin position="221"/>
        <end position="249"/>
    </location>
</feature>
<dbReference type="InterPro" id="IPR026392">
    <property type="entry name" value="Exo/Archaeosortase_dom"/>
</dbReference>
<dbReference type="InterPro" id="IPR022504">
    <property type="entry name" value="Exosortase_arc"/>
</dbReference>
<feature type="transmembrane region" description="Helical" evidence="8">
    <location>
        <begin position="35"/>
        <end position="52"/>
    </location>
</feature>
<protein>
    <submittedName>
        <fullName evidence="9">Archaeosortase C</fullName>
    </submittedName>
</protein>
<evidence type="ECO:0000313" key="10">
    <source>
        <dbReference type="Proteomes" id="UP000300067"/>
    </source>
</evidence>
<evidence type="ECO:0000256" key="6">
    <source>
        <dbReference type="ARBA" id="ARBA00022989"/>
    </source>
</evidence>
<keyword evidence="2" id="KW-1003">Cell membrane</keyword>
<gene>
    <name evidence="9" type="primary">artC</name>
    <name evidence="9" type="ORF">DKM28_04770</name>
</gene>
<sequence length="281" mass="31385">MGTMDSENKNLVLILLVLALFTGMAVEVSEGSTVVGVILFLISIFLLTQINFKHLGNSGLLKKSKTYFVIGVFIVSADLYYNFKNGGELGTLDVMTLFFGASLIGTQLQNPQIARVSKFGAYISSVFVVLYLIFYSMFAFLNIDFLHKFDHYMILLPTVKIIGLMGIPLEVIATETVRISGVEEMTMVIGGPCSGLYSMFLLIGIVFGYSQIEKMDFNRTFMMLGFCVAVAYISNLFRVIVLYLTAYYYGEETMMLVHTHIGWIIFAGVAAGIMYFIELKR</sequence>
<evidence type="ECO:0000256" key="3">
    <source>
        <dbReference type="ARBA" id="ARBA00022670"/>
    </source>
</evidence>
<dbReference type="GO" id="GO:0006508">
    <property type="term" value="P:proteolysis"/>
    <property type="evidence" value="ECO:0007669"/>
    <property type="project" value="UniProtKB-KW"/>
</dbReference>
<feature type="transmembrane region" description="Helical" evidence="8">
    <location>
        <begin position="185"/>
        <end position="209"/>
    </location>
</feature>
<feature type="transmembrane region" description="Helical" evidence="8">
    <location>
        <begin position="255"/>
        <end position="277"/>
    </location>
</feature>
<evidence type="ECO:0000256" key="1">
    <source>
        <dbReference type="ARBA" id="ARBA00004651"/>
    </source>
</evidence>
<feature type="transmembrane region" description="Helical" evidence="8">
    <location>
        <begin position="64"/>
        <end position="83"/>
    </location>
</feature>
<dbReference type="Proteomes" id="UP000300067">
    <property type="component" value="Chromosome"/>
</dbReference>
<dbReference type="AlphaFoldDB" id="A0A4P8QV63"/>
<organism evidence="9 10">
    <name type="scientific">Methanosarcina mazei</name>
    <name type="common">Methanosarcina frisia</name>
    <dbReference type="NCBI Taxonomy" id="2209"/>
    <lineage>
        <taxon>Archaea</taxon>
        <taxon>Methanobacteriati</taxon>
        <taxon>Methanobacteriota</taxon>
        <taxon>Stenosarchaea group</taxon>
        <taxon>Methanomicrobia</taxon>
        <taxon>Methanosarcinales</taxon>
        <taxon>Methanosarcinaceae</taxon>
        <taxon>Methanosarcina</taxon>
    </lineage>
</organism>
<reference evidence="9 10" key="1">
    <citation type="submission" date="2018-05" db="EMBL/GenBank/DDBJ databases">
        <title>Methanosarcina gilichinskyana sp. nov., a novel methanogenic archaeon isolated from Holocene permafrost, North East Russia.</title>
        <authorList>
            <person name="Oshurkova V."/>
            <person name="Meer M."/>
            <person name="Bochkareva O."/>
            <person name="Shcherbakova V."/>
        </authorList>
    </citation>
    <scope>NUCLEOTIDE SEQUENCE [LARGE SCALE GENOMIC DNA]</scope>
    <source>
        <strain evidence="9 10">JL01</strain>
    </source>
</reference>
<keyword evidence="3" id="KW-0645">Protease</keyword>
<feature type="transmembrane region" description="Helical" evidence="8">
    <location>
        <begin position="153"/>
        <end position="173"/>
    </location>
</feature>
<proteinExistence type="predicted"/>
<evidence type="ECO:0000256" key="2">
    <source>
        <dbReference type="ARBA" id="ARBA00022475"/>
    </source>
</evidence>
<dbReference type="GO" id="GO:0008233">
    <property type="term" value="F:peptidase activity"/>
    <property type="evidence" value="ECO:0007669"/>
    <property type="project" value="UniProtKB-KW"/>
</dbReference>
<dbReference type="NCBIfam" id="TIGR04178">
    <property type="entry name" value="exo_archaeo"/>
    <property type="match status" value="1"/>
</dbReference>
<dbReference type="EMBL" id="CP029709">
    <property type="protein sequence ID" value="QCR15457.1"/>
    <property type="molecule type" value="Genomic_DNA"/>
</dbReference>
<evidence type="ECO:0000313" key="9">
    <source>
        <dbReference type="EMBL" id="QCR15457.1"/>
    </source>
</evidence>
<keyword evidence="6 8" id="KW-1133">Transmembrane helix</keyword>
<dbReference type="Pfam" id="PF09721">
    <property type="entry name" value="Exosortase_EpsH"/>
    <property type="match status" value="1"/>
</dbReference>
<evidence type="ECO:0000256" key="5">
    <source>
        <dbReference type="ARBA" id="ARBA00022801"/>
    </source>
</evidence>
<accession>A0A4P8QV63</accession>
<comment type="subcellular location">
    <subcellularLocation>
        <location evidence="1">Cell membrane</location>
        <topology evidence="1">Multi-pass membrane protein</topology>
    </subcellularLocation>
</comment>
<keyword evidence="5" id="KW-0378">Hydrolase</keyword>
<feature type="transmembrane region" description="Helical" evidence="8">
    <location>
        <begin position="119"/>
        <end position="141"/>
    </location>
</feature>
<dbReference type="OrthoDB" id="142025at2157"/>
<dbReference type="InterPro" id="IPR019127">
    <property type="entry name" value="Exosortase"/>
</dbReference>
<dbReference type="NCBIfam" id="TIGR03762">
    <property type="entry name" value="archaeo_artC"/>
    <property type="match status" value="1"/>
</dbReference>
<evidence type="ECO:0000256" key="8">
    <source>
        <dbReference type="SAM" id="Phobius"/>
    </source>
</evidence>
<dbReference type="GO" id="GO:0005886">
    <property type="term" value="C:plasma membrane"/>
    <property type="evidence" value="ECO:0007669"/>
    <property type="project" value="UniProtKB-SubCell"/>
</dbReference>
<keyword evidence="4 8" id="KW-0812">Transmembrane</keyword>
<evidence type="ECO:0000256" key="4">
    <source>
        <dbReference type="ARBA" id="ARBA00022692"/>
    </source>
</evidence>
<name>A0A4P8QV63_METMZ</name>